<dbReference type="KEGG" id="crq:GCK72_020583"/>
<gene>
    <name evidence="2" type="ORF">GCK72_020583</name>
</gene>
<dbReference type="RefSeq" id="XP_053582577.1">
    <property type="nucleotide sequence ID" value="XM_053733664.1"/>
</dbReference>
<organism evidence="2 3">
    <name type="scientific">Caenorhabditis remanei</name>
    <name type="common">Caenorhabditis vulgaris</name>
    <dbReference type="NCBI Taxonomy" id="31234"/>
    <lineage>
        <taxon>Eukaryota</taxon>
        <taxon>Metazoa</taxon>
        <taxon>Ecdysozoa</taxon>
        <taxon>Nematoda</taxon>
        <taxon>Chromadorea</taxon>
        <taxon>Rhabditida</taxon>
        <taxon>Rhabditina</taxon>
        <taxon>Rhabditomorpha</taxon>
        <taxon>Rhabditoidea</taxon>
        <taxon>Rhabditidae</taxon>
        <taxon>Peloderinae</taxon>
        <taxon>Caenorhabditis</taxon>
    </lineage>
</organism>
<dbReference type="AlphaFoldDB" id="A0A6A5GHI9"/>
<feature type="compositionally biased region" description="Low complexity" evidence="1">
    <location>
        <begin position="7"/>
        <end position="18"/>
    </location>
</feature>
<sequence length="111" mass="12063">MTSMETEGGAIQQQQQSSGGEGPRLHHHQTDIFDADANDSGNELSMGGSSSEVFVADSMSHHRGEHSKNHHHQDSLLGQTATSSIWGFQQFTGSLFDTSLQCSHHAHHVVK</sequence>
<protein>
    <submittedName>
        <fullName evidence="2">Uncharacterized protein</fullName>
    </submittedName>
</protein>
<accession>A0A6A5GHI9</accession>
<evidence type="ECO:0000313" key="3">
    <source>
        <dbReference type="Proteomes" id="UP000483820"/>
    </source>
</evidence>
<feature type="region of interest" description="Disordered" evidence="1">
    <location>
        <begin position="1"/>
        <end position="76"/>
    </location>
</feature>
<evidence type="ECO:0000256" key="1">
    <source>
        <dbReference type="SAM" id="MobiDB-lite"/>
    </source>
</evidence>
<dbReference type="Proteomes" id="UP000483820">
    <property type="component" value="Chromosome V"/>
</dbReference>
<evidence type="ECO:0000313" key="2">
    <source>
        <dbReference type="EMBL" id="KAF1754025.1"/>
    </source>
</evidence>
<proteinExistence type="predicted"/>
<dbReference type="EMBL" id="WUAV01000005">
    <property type="protein sequence ID" value="KAF1754025.1"/>
    <property type="molecule type" value="Genomic_DNA"/>
</dbReference>
<dbReference type="CTD" id="78776951"/>
<feature type="compositionally biased region" description="Polar residues" evidence="1">
    <location>
        <begin position="39"/>
        <end position="52"/>
    </location>
</feature>
<comment type="caution">
    <text evidence="2">The sequence shown here is derived from an EMBL/GenBank/DDBJ whole genome shotgun (WGS) entry which is preliminary data.</text>
</comment>
<dbReference type="GeneID" id="78776951"/>
<name>A0A6A5GHI9_CAERE</name>
<feature type="compositionally biased region" description="Basic residues" evidence="1">
    <location>
        <begin position="61"/>
        <end position="71"/>
    </location>
</feature>
<reference evidence="2 3" key="1">
    <citation type="submission" date="2019-12" db="EMBL/GenBank/DDBJ databases">
        <title>Chromosome-level assembly of the Caenorhabditis remanei genome.</title>
        <authorList>
            <person name="Teterina A.A."/>
            <person name="Willis J.H."/>
            <person name="Phillips P.C."/>
        </authorList>
    </citation>
    <scope>NUCLEOTIDE SEQUENCE [LARGE SCALE GENOMIC DNA]</scope>
    <source>
        <strain evidence="2 3">PX506</strain>
        <tissue evidence="2">Whole organism</tissue>
    </source>
</reference>